<evidence type="ECO:0000256" key="1">
    <source>
        <dbReference type="ARBA" id="ARBA00022729"/>
    </source>
</evidence>
<organism evidence="5 6">
    <name type="scientific">candidate division WS6 bacterium GW2011_GWC2_36_7</name>
    <dbReference type="NCBI Taxonomy" id="1619091"/>
    <lineage>
        <taxon>Bacteria</taxon>
        <taxon>Candidatus Dojkabacteria</taxon>
    </lineage>
</organism>
<dbReference type="Gene3D" id="2.60.120.200">
    <property type="match status" value="2"/>
</dbReference>
<dbReference type="Pfam" id="PF13385">
    <property type="entry name" value="Laminin_G_3"/>
    <property type="match status" value="2"/>
</dbReference>
<dbReference type="EMBL" id="LBSF01000056">
    <property type="protein sequence ID" value="KKQ10789.1"/>
    <property type="molecule type" value="Genomic_DNA"/>
</dbReference>
<feature type="compositionally biased region" description="Low complexity" evidence="3">
    <location>
        <begin position="164"/>
        <end position="184"/>
    </location>
</feature>
<feature type="compositionally biased region" description="Gly residues" evidence="3">
    <location>
        <begin position="18"/>
        <end position="27"/>
    </location>
</feature>
<feature type="region of interest" description="Disordered" evidence="3">
    <location>
        <begin position="1"/>
        <end position="27"/>
    </location>
</feature>
<gene>
    <name evidence="5" type="ORF">US24_C0056G0003</name>
</gene>
<keyword evidence="1" id="KW-0732">Signal</keyword>
<name>A0A0G0HFA6_9BACT</name>
<dbReference type="PANTHER" id="PTHR42535:SF2">
    <property type="entry name" value="CHROMOSOME UNDETERMINED SCAFFOLD_146, WHOLE GENOME SHOTGUN SEQUENCE"/>
    <property type="match status" value="1"/>
</dbReference>
<feature type="domain" description="LamG-like jellyroll fold" evidence="4">
    <location>
        <begin position="465"/>
        <end position="606"/>
    </location>
</feature>
<dbReference type="SUPFAM" id="SSF49899">
    <property type="entry name" value="Concanavalin A-like lectins/glucanases"/>
    <property type="match status" value="2"/>
</dbReference>
<keyword evidence="2" id="KW-1015">Disulfide bond</keyword>
<dbReference type="SMART" id="SM00560">
    <property type="entry name" value="LamGL"/>
    <property type="match status" value="2"/>
</dbReference>
<evidence type="ECO:0000256" key="2">
    <source>
        <dbReference type="ARBA" id="ARBA00023157"/>
    </source>
</evidence>
<feature type="compositionally biased region" description="Gly residues" evidence="3">
    <location>
        <begin position="1"/>
        <end position="10"/>
    </location>
</feature>
<dbReference type="Proteomes" id="UP000034075">
    <property type="component" value="Unassembled WGS sequence"/>
</dbReference>
<protein>
    <submittedName>
        <fullName evidence="5">Filamentous hemagglutinin-like protein</fullName>
    </submittedName>
</protein>
<evidence type="ECO:0000313" key="6">
    <source>
        <dbReference type="Proteomes" id="UP000034075"/>
    </source>
</evidence>
<dbReference type="InterPro" id="IPR006558">
    <property type="entry name" value="LamG-like"/>
</dbReference>
<reference evidence="5 6" key="1">
    <citation type="journal article" date="2015" name="Nature">
        <title>rRNA introns, odd ribosomes, and small enigmatic genomes across a large radiation of phyla.</title>
        <authorList>
            <person name="Brown C.T."/>
            <person name="Hug L.A."/>
            <person name="Thomas B.C."/>
            <person name="Sharon I."/>
            <person name="Castelle C.J."/>
            <person name="Singh A."/>
            <person name="Wilkins M.J."/>
            <person name="Williams K.H."/>
            <person name="Banfield J.F."/>
        </authorList>
    </citation>
    <scope>NUCLEOTIDE SEQUENCE [LARGE SCALE GENOMIC DNA]</scope>
</reference>
<dbReference type="PANTHER" id="PTHR42535">
    <property type="entry name" value="OOKINETE PROTEIN, PUTATIVE-RELATED"/>
    <property type="match status" value="1"/>
</dbReference>
<evidence type="ECO:0000313" key="5">
    <source>
        <dbReference type="EMBL" id="KKQ10789.1"/>
    </source>
</evidence>
<accession>A0A0G0HFA6</accession>
<sequence>SGGGGGGGYNGSSTTAPGSGGSGGGGGSSLSGTFTGASGTAGQGYAGGNGLSSGTLTDQAGGGGGGASQVGTASTGAYGGNGGNGVSNSITGSAVTYGGGGGGGKRSAEVAGTGGTGGGGNGGLGAVGSIGTNGLGGGGGGGANGYAGGNGGSGVVIIRYPSTQTGGTTGNHGTPTGTTYTNTGKIGGARSFNGTSDSVSVGTTSTLDFSSAFTAESWIYRSSTQNSTDSAIVAKISASPYNGYMLFYQSDNTVDLYINGAVRANSTYVIPANTWTNVVGVWTGSLAQIYINGVLSVSTAYGTAPTSSGQTFWIGRYSDSPRFFTGLIDEVRMSNTARTANEIAESYKLGKDSYINQTLNTIDLSTKNTMAINVASDRPGTYLSTTLGESAFANYQPDINTVGLWHIDEISGSGAYIKDVSGSGNNGTPTGTTYTSSGKLGGARSFNGSSDYINAGSNTALGPTTAITVSAWIKTTTTSVGHIVERHDEASYNRKGYLLLFNSDGTVCWSAGLDGTPTAYPVVCSSVKVNDDKFHHVAGVFSSNLLAIYVDGVLSGTSTSAPATIASPSKSLVIGRRDPQSGFGPDRYFNGTIDEVRIDNTARTADQIRQAYEVGLRTHNITVTFGAGLASGNLISNSSDYSFNIDATKYGLPSLGSELYPGDKIIIKENYNGTESIAQGTVSTVDLSTGAVVVSSWDSGSTFPSGGYTVNADVFKWQKEYIPVKNRTISNQVDATNLLTFRLNDGNEGRNIWIDDLRSSTGYLKNSSSEVISFPSSAQYVQYKTIFTSWDSNVTPYLSQVQVDYDSGGPTIDQLMRHGQWLDSSGAKQGFWWVGTH</sequence>
<proteinExistence type="predicted"/>
<comment type="caution">
    <text evidence="5">The sequence shown here is derived from an EMBL/GenBank/DDBJ whole genome shotgun (WGS) entry which is preliminary data.</text>
</comment>
<feature type="region of interest" description="Disordered" evidence="3">
    <location>
        <begin position="164"/>
        <end position="185"/>
    </location>
</feature>
<dbReference type="AlphaFoldDB" id="A0A0G0HFA6"/>
<evidence type="ECO:0000256" key="3">
    <source>
        <dbReference type="SAM" id="MobiDB-lite"/>
    </source>
</evidence>
<feature type="non-terminal residue" evidence="5">
    <location>
        <position position="1"/>
    </location>
</feature>
<feature type="domain" description="LamG-like jellyroll fold" evidence="4">
    <location>
        <begin position="211"/>
        <end position="341"/>
    </location>
</feature>
<evidence type="ECO:0000259" key="4">
    <source>
        <dbReference type="SMART" id="SM00560"/>
    </source>
</evidence>
<dbReference type="InterPro" id="IPR013320">
    <property type="entry name" value="ConA-like_dom_sf"/>
</dbReference>